<dbReference type="AlphaFoldDB" id="A0A645DUC8"/>
<feature type="region of interest" description="Disordered" evidence="1">
    <location>
        <begin position="139"/>
        <end position="160"/>
    </location>
</feature>
<proteinExistence type="predicted"/>
<accession>A0A645DUC8</accession>
<feature type="compositionally biased region" description="Basic residues" evidence="1">
    <location>
        <begin position="251"/>
        <end position="261"/>
    </location>
</feature>
<feature type="region of interest" description="Disordered" evidence="1">
    <location>
        <begin position="173"/>
        <end position="261"/>
    </location>
</feature>
<feature type="region of interest" description="Disordered" evidence="1">
    <location>
        <begin position="87"/>
        <end position="115"/>
    </location>
</feature>
<gene>
    <name evidence="2" type="ORF">SDC9_140067</name>
</gene>
<comment type="caution">
    <text evidence="2">The sequence shown here is derived from an EMBL/GenBank/DDBJ whole genome shotgun (WGS) entry which is preliminary data.</text>
</comment>
<evidence type="ECO:0000313" key="2">
    <source>
        <dbReference type="EMBL" id="MPM92931.1"/>
    </source>
</evidence>
<evidence type="ECO:0000256" key="1">
    <source>
        <dbReference type="SAM" id="MobiDB-lite"/>
    </source>
</evidence>
<feature type="compositionally biased region" description="Basic and acidic residues" evidence="1">
    <location>
        <begin position="241"/>
        <end position="250"/>
    </location>
</feature>
<organism evidence="2">
    <name type="scientific">bioreactor metagenome</name>
    <dbReference type="NCBI Taxonomy" id="1076179"/>
    <lineage>
        <taxon>unclassified sequences</taxon>
        <taxon>metagenomes</taxon>
        <taxon>ecological metagenomes</taxon>
    </lineage>
</organism>
<name>A0A645DUC8_9ZZZZ</name>
<feature type="compositionally biased region" description="Basic and acidic residues" evidence="1">
    <location>
        <begin position="177"/>
        <end position="189"/>
    </location>
</feature>
<protein>
    <submittedName>
        <fullName evidence="2">Uncharacterized protein</fullName>
    </submittedName>
</protein>
<dbReference type="EMBL" id="VSSQ01039805">
    <property type="protein sequence ID" value="MPM92931.1"/>
    <property type="molecule type" value="Genomic_DNA"/>
</dbReference>
<reference evidence="2" key="1">
    <citation type="submission" date="2019-08" db="EMBL/GenBank/DDBJ databases">
        <authorList>
            <person name="Kucharzyk K."/>
            <person name="Murdoch R.W."/>
            <person name="Higgins S."/>
            <person name="Loffler F."/>
        </authorList>
    </citation>
    <scope>NUCLEOTIDE SEQUENCE</scope>
</reference>
<sequence length="261" mass="29162">MGFVGTVAVVLVELVEHLGAYRIHVDLDLLVERTGDDAGERDQHADHDELNQHERHRALVDLHGGHGLDHLVGDAVHIRLVGRDRAQEEQRKAERRVHERGLHVHRQQHAEPDQVDAHLFRHRAQQRHHDERELKVVQEEGQEEDHDVHHDQETHLSAGQAGQQMLDPLGAVGGLEHQAEGGGADHDEHDEAGEPGGGCQGLLEQRHVQALAHKAHDQRGHCSHGAAFGWRGDAQENGAQNKEDQQQRGDQHKRHTLGQLG</sequence>